<feature type="chain" id="PRO_5032646533" evidence="2">
    <location>
        <begin position="23"/>
        <end position="220"/>
    </location>
</feature>
<evidence type="ECO:0000313" key="4">
    <source>
        <dbReference type="Proteomes" id="UP000541185"/>
    </source>
</evidence>
<keyword evidence="4" id="KW-1185">Reference proteome</keyword>
<evidence type="ECO:0000256" key="1">
    <source>
        <dbReference type="SAM" id="MobiDB-lite"/>
    </source>
</evidence>
<reference evidence="3 4" key="1">
    <citation type="submission" date="2020-04" db="EMBL/GenBank/DDBJ databases">
        <title>Ramlibacter sp. G-1-2-2 isolated from soil.</title>
        <authorList>
            <person name="Dahal R.H."/>
        </authorList>
    </citation>
    <scope>NUCLEOTIDE SEQUENCE [LARGE SCALE GENOMIC DNA]</scope>
    <source>
        <strain evidence="3 4">G-1-2-2</strain>
    </source>
</reference>
<dbReference type="PROSITE" id="PS51257">
    <property type="entry name" value="PROKAR_LIPOPROTEIN"/>
    <property type="match status" value="1"/>
</dbReference>
<name>A0A848HI25_9BURK</name>
<feature type="signal peptide" evidence="2">
    <location>
        <begin position="1"/>
        <end position="22"/>
    </location>
</feature>
<evidence type="ECO:0000256" key="2">
    <source>
        <dbReference type="SAM" id="SignalP"/>
    </source>
</evidence>
<dbReference type="SUPFAM" id="SSF89372">
    <property type="entry name" value="Fucose-specific lectin"/>
    <property type="match status" value="1"/>
</dbReference>
<evidence type="ECO:0000313" key="3">
    <source>
        <dbReference type="EMBL" id="NML48163.1"/>
    </source>
</evidence>
<accession>A0A848HI25</accession>
<sequence length="220" mass="22281">MKSMNLKAAACLLALLAASLLAACGERSASSGNHTAVLGSAAAPAPASAMPAPPAPKGASPQVVQASPGTGLAAWLQDGHVVASNWQSGTGWSAAQPLEQIYGEPSDPQLATDGKGNAMAIWRHTVGSIESLRYSRYDVSGWSVPDVMPGALPRARNEHSAAPRLHMDASGNATAEWASGFDPKQTQTASYVPGVGWSHAVNVASAAPASPAPPSPSSAR</sequence>
<dbReference type="AlphaFoldDB" id="A0A848HI25"/>
<comment type="caution">
    <text evidence="3">The sequence shown here is derived from an EMBL/GenBank/DDBJ whole genome shotgun (WGS) entry which is preliminary data.</text>
</comment>
<feature type="region of interest" description="Disordered" evidence="1">
    <location>
        <begin position="44"/>
        <end position="66"/>
    </location>
</feature>
<organism evidence="3 4">
    <name type="scientific">Ramlibacter agri</name>
    <dbReference type="NCBI Taxonomy" id="2728837"/>
    <lineage>
        <taxon>Bacteria</taxon>
        <taxon>Pseudomonadati</taxon>
        <taxon>Pseudomonadota</taxon>
        <taxon>Betaproteobacteria</taxon>
        <taxon>Burkholderiales</taxon>
        <taxon>Comamonadaceae</taxon>
        <taxon>Ramlibacter</taxon>
    </lineage>
</organism>
<protein>
    <submittedName>
        <fullName evidence="3">Uncharacterized protein</fullName>
    </submittedName>
</protein>
<gene>
    <name evidence="3" type="ORF">HHL11_30725</name>
</gene>
<dbReference type="RefSeq" id="WP_169422498.1">
    <property type="nucleotide sequence ID" value="NZ_JABBFX010000004.1"/>
</dbReference>
<dbReference type="Proteomes" id="UP000541185">
    <property type="component" value="Unassembled WGS sequence"/>
</dbReference>
<dbReference type="EMBL" id="JABBFX010000004">
    <property type="protein sequence ID" value="NML48163.1"/>
    <property type="molecule type" value="Genomic_DNA"/>
</dbReference>
<proteinExistence type="predicted"/>
<keyword evidence="2" id="KW-0732">Signal</keyword>